<gene>
    <name evidence="2" type="ORF">GALL_41230</name>
</gene>
<accession>A0A1J5TF91</accession>
<organism evidence="2">
    <name type="scientific">mine drainage metagenome</name>
    <dbReference type="NCBI Taxonomy" id="410659"/>
    <lineage>
        <taxon>unclassified sequences</taxon>
        <taxon>metagenomes</taxon>
        <taxon>ecological metagenomes</taxon>
    </lineage>
</organism>
<dbReference type="EMBL" id="MLJW01000010">
    <property type="protein sequence ID" value="OIR15005.1"/>
    <property type="molecule type" value="Genomic_DNA"/>
</dbReference>
<feature type="compositionally biased region" description="Gly residues" evidence="1">
    <location>
        <begin position="33"/>
        <end position="45"/>
    </location>
</feature>
<name>A0A1J5TF91_9ZZZZ</name>
<proteinExistence type="predicted"/>
<comment type="caution">
    <text evidence="2">The sequence shown here is derived from an EMBL/GenBank/DDBJ whole genome shotgun (WGS) entry which is preliminary data.</text>
</comment>
<evidence type="ECO:0000313" key="2">
    <source>
        <dbReference type="EMBL" id="OIR15005.1"/>
    </source>
</evidence>
<evidence type="ECO:0000256" key="1">
    <source>
        <dbReference type="SAM" id="MobiDB-lite"/>
    </source>
</evidence>
<feature type="region of interest" description="Disordered" evidence="1">
    <location>
        <begin position="25"/>
        <end position="75"/>
    </location>
</feature>
<reference evidence="2" key="1">
    <citation type="submission" date="2016-10" db="EMBL/GenBank/DDBJ databases">
        <title>Sequence of Gallionella enrichment culture.</title>
        <authorList>
            <person name="Poehlein A."/>
            <person name="Muehling M."/>
            <person name="Daniel R."/>
        </authorList>
    </citation>
    <scope>NUCLEOTIDE SEQUENCE</scope>
</reference>
<protein>
    <submittedName>
        <fullName evidence="2">Uncharacterized protein</fullName>
    </submittedName>
</protein>
<dbReference type="AlphaFoldDB" id="A0A1J5TF91"/>
<feature type="compositionally biased region" description="Low complexity" evidence="1">
    <location>
        <begin position="46"/>
        <end position="58"/>
    </location>
</feature>
<sequence length="154" mass="16506">MKFTIKLLLPFLVLGLASVFGQTTTTTTTTGTGNSGMGAGKGPMAGSGNSANAPGAANRPEMPGMGPKFDTSTLPQSVQTMLQQFTTLRTQLMNDRQALMLKLRTATAAERQVMVQQFVQSEKALLDQQKTLAKQVRDEIRTLRRNQAGTTSGN</sequence>